<organism evidence="2 3">
    <name type="scientific">Cryoendolithus antarcticus</name>
    <dbReference type="NCBI Taxonomy" id="1507870"/>
    <lineage>
        <taxon>Eukaryota</taxon>
        <taxon>Fungi</taxon>
        <taxon>Dikarya</taxon>
        <taxon>Ascomycota</taxon>
        <taxon>Pezizomycotina</taxon>
        <taxon>Dothideomycetes</taxon>
        <taxon>Dothideomycetidae</taxon>
        <taxon>Cladosporiales</taxon>
        <taxon>Cladosporiaceae</taxon>
        <taxon>Cryoendolithus</taxon>
    </lineage>
</organism>
<evidence type="ECO:0000313" key="2">
    <source>
        <dbReference type="EMBL" id="OQO02347.1"/>
    </source>
</evidence>
<dbReference type="InterPro" id="IPR053228">
    <property type="entry name" value="Stereospecific_Lipase"/>
</dbReference>
<proteinExistence type="predicted"/>
<feature type="signal peptide" evidence="1">
    <location>
        <begin position="1"/>
        <end position="18"/>
    </location>
</feature>
<dbReference type="InterPro" id="IPR029058">
    <property type="entry name" value="AB_hydrolase_fold"/>
</dbReference>
<dbReference type="STRING" id="1507870.A0A1V8ST26"/>
<keyword evidence="3" id="KW-1185">Reference proteome</keyword>
<protein>
    <recommendedName>
        <fullName evidence="4">AB hydrolase-1 domain-containing protein</fullName>
    </recommendedName>
</protein>
<dbReference type="OrthoDB" id="4605274at2759"/>
<name>A0A1V8ST26_9PEZI</name>
<comment type="caution">
    <text evidence="2">The sequence shown here is derived from an EMBL/GenBank/DDBJ whole genome shotgun (WGS) entry which is preliminary data.</text>
</comment>
<sequence length="332" mass="34832">MFSSAGICLSLLTVATHARPVLPRSAPNLASSGDAPFSVSQDTLAAALTCPNGNPTTTSPGVLLVHGTTSTGAETWAEGYVPALKSNGYTACYVTLPNRAMGDMQVSSEYIAYNLKYLSLLSNGAQVAVISHSQGGPDTQWALRFWPSARAVTRAFIPLSPDFTGVALLDSRLSPVCRGIQCQASLWQQAEGSNYYRALQAKDFRALVPTTAIYTLTDEVVVPSAPNAALPGAKVLAIQQLCPLRITDHVFMTIDAAAFAFALDALNHGGTASLTRTLPSALTACFRVEAKGMQVSITNQLEGDINSLVDGIILGAGAPRLSAEPAVKSYAL</sequence>
<dbReference type="AlphaFoldDB" id="A0A1V8ST26"/>
<reference evidence="3" key="1">
    <citation type="submission" date="2017-03" db="EMBL/GenBank/DDBJ databases">
        <title>Genomes of endolithic fungi from Antarctica.</title>
        <authorList>
            <person name="Coleine C."/>
            <person name="Masonjones S."/>
            <person name="Stajich J.E."/>
        </authorList>
    </citation>
    <scope>NUCLEOTIDE SEQUENCE [LARGE SCALE GENOMIC DNA]</scope>
    <source>
        <strain evidence="3">CCFEE 5527</strain>
    </source>
</reference>
<feature type="chain" id="PRO_5012709270" description="AB hydrolase-1 domain-containing protein" evidence="1">
    <location>
        <begin position="19"/>
        <end position="332"/>
    </location>
</feature>
<dbReference type="EMBL" id="NAJO01000028">
    <property type="protein sequence ID" value="OQO02347.1"/>
    <property type="molecule type" value="Genomic_DNA"/>
</dbReference>
<evidence type="ECO:0000256" key="1">
    <source>
        <dbReference type="SAM" id="SignalP"/>
    </source>
</evidence>
<keyword evidence="1" id="KW-0732">Signal</keyword>
<dbReference type="PANTHER" id="PTHR37574:SF1">
    <property type="entry name" value="LIPASE B"/>
    <property type="match status" value="1"/>
</dbReference>
<dbReference type="Gene3D" id="3.40.50.1820">
    <property type="entry name" value="alpha/beta hydrolase"/>
    <property type="match status" value="1"/>
</dbReference>
<evidence type="ECO:0000313" key="3">
    <source>
        <dbReference type="Proteomes" id="UP000192596"/>
    </source>
</evidence>
<dbReference type="PANTHER" id="PTHR37574">
    <property type="entry name" value="LIPASE B"/>
    <property type="match status" value="1"/>
</dbReference>
<gene>
    <name evidence="2" type="ORF">B0A48_11901</name>
</gene>
<evidence type="ECO:0008006" key="4">
    <source>
        <dbReference type="Google" id="ProtNLM"/>
    </source>
</evidence>
<dbReference type="InParanoid" id="A0A1V8ST26"/>
<accession>A0A1V8ST26</accession>
<dbReference type="Proteomes" id="UP000192596">
    <property type="component" value="Unassembled WGS sequence"/>
</dbReference>
<dbReference type="SUPFAM" id="SSF53474">
    <property type="entry name" value="alpha/beta-Hydrolases"/>
    <property type="match status" value="1"/>
</dbReference>